<dbReference type="SUPFAM" id="SSF54001">
    <property type="entry name" value="Cysteine proteinases"/>
    <property type="match status" value="1"/>
</dbReference>
<gene>
    <name evidence="1" type="ORF">PVAP13_9KG269900</name>
</gene>
<organism evidence="1 2">
    <name type="scientific">Panicum virgatum</name>
    <name type="common">Blackwell switchgrass</name>
    <dbReference type="NCBI Taxonomy" id="38727"/>
    <lineage>
        <taxon>Eukaryota</taxon>
        <taxon>Viridiplantae</taxon>
        <taxon>Streptophyta</taxon>
        <taxon>Embryophyta</taxon>
        <taxon>Tracheophyta</taxon>
        <taxon>Spermatophyta</taxon>
        <taxon>Magnoliopsida</taxon>
        <taxon>Liliopsida</taxon>
        <taxon>Poales</taxon>
        <taxon>Poaceae</taxon>
        <taxon>PACMAD clade</taxon>
        <taxon>Panicoideae</taxon>
        <taxon>Panicodae</taxon>
        <taxon>Paniceae</taxon>
        <taxon>Panicinae</taxon>
        <taxon>Panicum</taxon>
        <taxon>Panicum sect. Hiantes</taxon>
    </lineage>
</organism>
<dbReference type="EMBL" id="CM029053">
    <property type="protein sequence ID" value="KAG2549376.1"/>
    <property type="molecule type" value="Genomic_DNA"/>
</dbReference>
<accession>A0A8T0NQ83</accession>
<dbReference type="Gene3D" id="3.40.395.10">
    <property type="entry name" value="Adenoviral Proteinase, Chain A"/>
    <property type="match status" value="1"/>
</dbReference>
<proteinExistence type="predicted"/>
<dbReference type="Proteomes" id="UP000823388">
    <property type="component" value="Chromosome 9K"/>
</dbReference>
<evidence type="ECO:0000313" key="1">
    <source>
        <dbReference type="EMBL" id="KAG2549376.1"/>
    </source>
</evidence>
<evidence type="ECO:0008006" key="3">
    <source>
        <dbReference type="Google" id="ProtNLM"/>
    </source>
</evidence>
<dbReference type="AlphaFoldDB" id="A0A8T0NQ83"/>
<sequence>MQHHMDMDNIILSTPSTQSKFCYNFSSQLVEKEVFKDIIDCIPFSGPSPRVDEIKKVWVDHKTFGLSMRVFGTISKYTLDVMGQAVMAEQFEKDRLGLLPQGFWYRHIVPYETSKIFQTSNFDASKATKLLTEYNVDKMDLVFLPLHHDQFWYLIVANFRHRRFEV</sequence>
<protein>
    <recommendedName>
        <fullName evidence="3">Ubiquitin-like protease family profile domain-containing protein</fullName>
    </recommendedName>
</protein>
<name>A0A8T0NQ83_PANVG</name>
<evidence type="ECO:0000313" key="2">
    <source>
        <dbReference type="Proteomes" id="UP000823388"/>
    </source>
</evidence>
<keyword evidence="2" id="KW-1185">Reference proteome</keyword>
<dbReference type="InterPro" id="IPR038765">
    <property type="entry name" value="Papain-like_cys_pep_sf"/>
</dbReference>
<comment type="caution">
    <text evidence="1">The sequence shown here is derived from an EMBL/GenBank/DDBJ whole genome shotgun (WGS) entry which is preliminary data.</text>
</comment>
<reference evidence="1" key="1">
    <citation type="submission" date="2020-05" db="EMBL/GenBank/DDBJ databases">
        <title>WGS assembly of Panicum virgatum.</title>
        <authorList>
            <person name="Lovell J.T."/>
            <person name="Jenkins J."/>
            <person name="Shu S."/>
            <person name="Juenger T.E."/>
            <person name="Schmutz J."/>
        </authorList>
    </citation>
    <scope>NUCLEOTIDE SEQUENCE</scope>
    <source>
        <strain evidence="1">AP13</strain>
    </source>
</reference>